<evidence type="ECO:0000313" key="10">
    <source>
        <dbReference type="Proteomes" id="UP001156694"/>
    </source>
</evidence>
<organism evidence="9 10">
    <name type="scientific">Amylibacter marinus</name>
    <dbReference type="NCBI Taxonomy" id="1475483"/>
    <lineage>
        <taxon>Bacteria</taxon>
        <taxon>Pseudomonadati</taxon>
        <taxon>Pseudomonadota</taxon>
        <taxon>Alphaproteobacteria</taxon>
        <taxon>Rhodobacterales</taxon>
        <taxon>Paracoccaceae</taxon>
        <taxon>Amylibacter</taxon>
    </lineage>
</organism>
<evidence type="ECO:0000313" key="9">
    <source>
        <dbReference type="EMBL" id="GLQ34366.1"/>
    </source>
</evidence>
<protein>
    <recommendedName>
        <fullName evidence="8">Peptidase S8/S53 domain-containing protein</fullName>
    </recommendedName>
</protein>
<dbReference type="PROSITE" id="PS51257">
    <property type="entry name" value="PROKAR_LIPOPROTEIN"/>
    <property type="match status" value="1"/>
</dbReference>
<feature type="active site" description="Charge relay system" evidence="6">
    <location>
        <position position="111"/>
    </location>
</feature>
<proteinExistence type="inferred from homology"/>
<dbReference type="SUPFAM" id="SSF52743">
    <property type="entry name" value="Subtilisin-like"/>
    <property type="match status" value="1"/>
</dbReference>
<feature type="active site" description="Charge relay system" evidence="6">
    <location>
        <position position="282"/>
    </location>
</feature>
<dbReference type="Proteomes" id="UP001156694">
    <property type="component" value="Unassembled WGS sequence"/>
</dbReference>
<reference evidence="10" key="1">
    <citation type="journal article" date="2019" name="Int. J. Syst. Evol. Microbiol.">
        <title>The Global Catalogue of Microorganisms (GCM) 10K type strain sequencing project: providing services to taxonomists for standard genome sequencing and annotation.</title>
        <authorList>
            <consortium name="The Broad Institute Genomics Platform"/>
            <consortium name="The Broad Institute Genome Sequencing Center for Infectious Disease"/>
            <person name="Wu L."/>
            <person name="Ma J."/>
        </authorList>
    </citation>
    <scope>NUCLEOTIDE SEQUENCE [LARGE SCALE GENOMIC DNA]</scope>
    <source>
        <strain evidence="10">NBRC 110140</strain>
    </source>
</reference>
<comment type="similarity">
    <text evidence="1 6 7">Belongs to the peptidase S8 family.</text>
</comment>
<evidence type="ECO:0000256" key="3">
    <source>
        <dbReference type="ARBA" id="ARBA00022729"/>
    </source>
</evidence>
<dbReference type="InterPro" id="IPR036852">
    <property type="entry name" value="Peptidase_S8/S53_dom_sf"/>
</dbReference>
<dbReference type="InterPro" id="IPR000209">
    <property type="entry name" value="Peptidase_S8/S53_dom"/>
</dbReference>
<dbReference type="PROSITE" id="PS00136">
    <property type="entry name" value="SUBTILASE_ASP"/>
    <property type="match status" value="1"/>
</dbReference>
<dbReference type="CDD" id="cd04848">
    <property type="entry name" value="Peptidases_S8_Autotransporter_serine_protease_like"/>
    <property type="match status" value="1"/>
</dbReference>
<accession>A0ABQ5VSM6</accession>
<dbReference type="RefSeq" id="WP_284376119.1">
    <property type="nucleotide sequence ID" value="NZ_BSNN01000002.1"/>
</dbReference>
<dbReference type="EMBL" id="BSNN01000002">
    <property type="protein sequence ID" value="GLQ34366.1"/>
    <property type="molecule type" value="Genomic_DNA"/>
</dbReference>
<dbReference type="PROSITE" id="PS00137">
    <property type="entry name" value="SUBTILASE_HIS"/>
    <property type="match status" value="1"/>
</dbReference>
<dbReference type="PROSITE" id="PS00138">
    <property type="entry name" value="SUBTILASE_SER"/>
    <property type="match status" value="1"/>
</dbReference>
<comment type="caution">
    <text evidence="9">The sequence shown here is derived from an EMBL/GenBank/DDBJ whole genome shotgun (WGS) entry which is preliminary data.</text>
</comment>
<keyword evidence="10" id="KW-1185">Reference proteome</keyword>
<dbReference type="InterPro" id="IPR050131">
    <property type="entry name" value="Peptidase_S8_subtilisin-like"/>
</dbReference>
<feature type="domain" description="Peptidase S8/S53" evidence="8">
    <location>
        <begin position="69"/>
        <end position="334"/>
    </location>
</feature>
<keyword evidence="2 6" id="KW-0645">Protease</keyword>
<evidence type="ECO:0000259" key="8">
    <source>
        <dbReference type="Pfam" id="PF00082"/>
    </source>
</evidence>
<dbReference type="Pfam" id="PF00082">
    <property type="entry name" value="Peptidase_S8"/>
    <property type="match status" value="1"/>
</dbReference>
<keyword evidence="3" id="KW-0732">Signal</keyword>
<evidence type="ECO:0000256" key="6">
    <source>
        <dbReference type="PROSITE-ProRule" id="PRU01240"/>
    </source>
</evidence>
<evidence type="ECO:0000256" key="4">
    <source>
        <dbReference type="ARBA" id="ARBA00022801"/>
    </source>
</evidence>
<dbReference type="PANTHER" id="PTHR43806">
    <property type="entry name" value="PEPTIDASE S8"/>
    <property type="match status" value="1"/>
</dbReference>
<evidence type="ECO:0000256" key="2">
    <source>
        <dbReference type="ARBA" id="ARBA00022670"/>
    </source>
</evidence>
<evidence type="ECO:0000256" key="1">
    <source>
        <dbReference type="ARBA" id="ARBA00011073"/>
    </source>
</evidence>
<evidence type="ECO:0000256" key="5">
    <source>
        <dbReference type="ARBA" id="ARBA00022825"/>
    </source>
</evidence>
<dbReference type="PROSITE" id="PS51892">
    <property type="entry name" value="SUBTILASE"/>
    <property type="match status" value="1"/>
</dbReference>
<sequence length="731" mass="76827">MDSKLWMNLGSLGCIVTLSACSGGSSSDSGGVVRPDPTPNSWVSTSEFTRNYGLGLINADAYYTDGGTGAGITVGIIDTGIDTTHSEFNGRISGASIDIVNMSAVSDQDGHGTWVAGVIGADYGSGNVQGVAYEATLLAVDAYTESIDGFYDIDTAAGIRHAVDNGADVINLSLGGFGSSSTINSALEYAAENGVAVAIATGNDSERSFGNIADISNPAYEAGRGIYDGHIIAVGAVNSAGDVTDFSNACNSVDIRYCLVAPGQSIYTTRSGGGYNYVSGTSFAAPHVAGAIAVLLSAYPNLTAKQAIQILLESAYDRGSSSPDFQDYDTEYGNGLLDLEAAMAPSGFLSTVAGEELTSMENADFTVSSAFGNAFSQQNTFSNLVLYDAYARAYQADLSDRIADKQSNSNLEFFTDFTSTTKSQNANIGAVSTSFTLRDRMDENTGDTTPTLTQFYANAEISPHSTLHIAHGDTALGASTLNFIDQAVQTHSITDASLTPLSYLTQEGQSIALGRKVQNWDVSYGLRGGTYNVSQNIAADIRVERNWAQGFYLGISGSYIYEDNSFLGTTGTGGFDGGYSAKTTLGTVGVGYEKRNLRLFAQLSTSSTKVDHASTALLADFTTINAQSAMIGATYQNLFSGADSLSLTLSKPLYVKSGAASLRTNIETTQPVATRIGLRPTGSQTNLELGYLSQIDHTTSWGWGLAYIHNPNHDAQAKAEISAGITLKRRF</sequence>
<dbReference type="PANTHER" id="PTHR43806:SF11">
    <property type="entry name" value="CEREVISIN-RELATED"/>
    <property type="match status" value="1"/>
</dbReference>
<name>A0ABQ5VSM6_9RHOB</name>
<gene>
    <name evidence="9" type="ORF">GCM10007939_06490</name>
</gene>
<dbReference type="InterPro" id="IPR022398">
    <property type="entry name" value="Peptidase_S8_His-AS"/>
</dbReference>
<dbReference type="Gene3D" id="3.40.50.200">
    <property type="entry name" value="Peptidase S8/S53 domain"/>
    <property type="match status" value="1"/>
</dbReference>
<feature type="active site" description="Charge relay system" evidence="6">
    <location>
        <position position="78"/>
    </location>
</feature>
<dbReference type="InterPro" id="IPR023828">
    <property type="entry name" value="Peptidase_S8_Ser-AS"/>
</dbReference>
<dbReference type="InterPro" id="IPR023827">
    <property type="entry name" value="Peptidase_S8_Asp-AS"/>
</dbReference>
<dbReference type="InterPro" id="IPR015500">
    <property type="entry name" value="Peptidase_S8_subtilisin-rel"/>
</dbReference>
<keyword evidence="4 6" id="KW-0378">Hydrolase</keyword>
<dbReference type="PRINTS" id="PR00723">
    <property type="entry name" value="SUBTILISIN"/>
</dbReference>
<keyword evidence="5 6" id="KW-0720">Serine protease</keyword>
<dbReference type="InterPro" id="IPR034061">
    <property type="entry name" value="Peptidases_S8_Autotransporter"/>
</dbReference>
<evidence type="ECO:0000256" key="7">
    <source>
        <dbReference type="RuleBase" id="RU003355"/>
    </source>
</evidence>